<dbReference type="Pfam" id="PF01321">
    <property type="entry name" value="Creatinase_N"/>
    <property type="match status" value="1"/>
</dbReference>
<evidence type="ECO:0000259" key="4">
    <source>
        <dbReference type="Pfam" id="PF01321"/>
    </source>
</evidence>
<gene>
    <name evidence="5" type="ORF">EV215_1092</name>
</gene>
<dbReference type="Gene3D" id="3.40.350.10">
    <property type="entry name" value="Creatinase/prolidase N-terminal domain"/>
    <property type="match status" value="1"/>
</dbReference>
<dbReference type="GO" id="GO:0008235">
    <property type="term" value="F:metalloexopeptidase activity"/>
    <property type="evidence" value="ECO:0007669"/>
    <property type="project" value="UniProtKB-ARBA"/>
</dbReference>
<keyword evidence="2" id="KW-0378">Hydrolase</keyword>
<dbReference type="Proteomes" id="UP000294678">
    <property type="component" value="Unassembled WGS sequence"/>
</dbReference>
<dbReference type="AlphaFoldDB" id="A0AA46DYN0"/>
<comment type="caution">
    <text evidence="5">The sequence shown here is derived from an EMBL/GenBank/DDBJ whole genome shotgun (WGS) entry which is preliminary data.</text>
</comment>
<dbReference type="FunFam" id="3.90.230.10:FF:000014">
    <property type="entry name" value="Aminopeptidase P family protein"/>
    <property type="match status" value="1"/>
</dbReference>
<evidence type="ECO:0000259" key="3">
    <source>
        <dbReference type="Pfam" id="PF00557"/>
    </source>
</evidence>
<name>A0AA46DYN0_9FUSO</name>
<keyword evidence="5" id="KW-0031">Aminopeptidase</keyword>
<dbReference type="InterPro" id="IPR001714">
    <property type="entry name" value="Pept_M24_MAP"/>
</dbReference>
<evidence type="ECO:0000313" key="5">
    <source>
        <dbReference type="EMBL" id="TDT70546.1"/>
    </source>
</evidence>
<dbReference type="Pfam" id="PF00557">
    <property type="entry name" value="Peptidase_M24"/>
    <property type="match status" value="1"/>
</dbReference>
<dbReference type="InterPro" id="IPR001131">
    <property type="entry name" value="Peptidase_M24B_aminopep-P_CS"/>
</dbReference>
<dbReference type="InterPro" id="IPR000587">
    <property type="entry name" value="Creatinase_N"/>
</dbReference>
<keyword evidence="6" id="KW-1185">Reference proteome</keyword>
<feature type="domain" description="Peptidase M24" evidence="3">
    <location>
        <begin position="132"/>
        <end position="335"/>
    </location>
</feature>
<dbReference type="Gene3D" id="3.90.230.10">
    <property type="entry name" value="Creatinase/methionine aminopeptidase superfamily"/>
    <property type="match status" value="1"/>
</dbReference>
<proteinExistence type="predicted"/>
<evidence type="ECO:0000313" key="6">
    <source>
        <dbReference type="Proteomes" id="UP000294678"/>
    </source>
</evidence>
<dbReference type="CDD" id="cd01092">
    <property type="entry name" value="APP-like"/>
    <property type="match status" value="1"/>
</dbReference>
<evidence type="ECO:0000256" key="1">
    <source>
        <dbReference type="ARBA" id="ARBA00022723"/>
    </source>
</evidence>
<dbReference type="RefSeq" id="WP_134112980.1">
    <property type="nucleotide sequence ID" value="NZ_SOBG01000004.1"/>
</dbReference>
<dbReference type="InterPro" id="IPR029149">
    <property type="entry name" value="Creatin/AminoP/Spt16_N"/>
</dbReference>
<dbReference type="PRINTS" id="PR00599">
    <property type="entry name" value="MAPEPTIDASE"/>
</dbReference>
<organism evidence="5 6">
    <name type="scientific">Hypnocyclicus thermotrophus</name>
    <dbReference type="NCBI Taxonomy" id="1627895"/>
    <lineage>
        <taxon>Bacteria</taxon>
        <taxon>Fusobacteriati</taxon>
        <taxon>Fusobacteriota</taxon>
        <taxon>Fusobacteriia</taxon>
        <taxon>Fusobacteriales</taxon>
        <taxon>Fusobacteriaceae</taxon>
        <taxon>Hypnocyclicus</taxon>
    </lineage>
</organism>
<dbReference type="PROSITE" id="PS00491">
    <property type="entry name" value="PROLINE_PEPTIDASE"/>
    <property type="match status" value="1"/>
</dbReference>
<feature type="domain" description="Creatinase N-terminal" evidence="4">
    <location>
        <begin position="2"/>
        <end position="125"/>
    </location>
</feature>
<dbReference type="PANTHER" id="PTHR46112:SF3">
    <property type="entry name" value="AMINOPEPTIDASE YPDF"/>
    <property type="match status" value="1"/>
</dbReference>
<protein>
    <submittedName>
        <fullName evidence="5">Xaa-Pro aminopeptidase</fullName>
    </submittedName>
</protein>
<keyword evidence="5" id="KW-0645">Protease</keyword>
<dbReference type="InterPro" id="IPR050659">
    <property type="entry name" value="Peptidase_M24B"/>
</dbReference>
<evidence type="ECO:0000256" key="2">
    <source>
        <dbReference type="ARBA" id="ARBA00022801"/>
    </source>
</evidence>
<keyword evidence="1" id="KW-0479">Metal-binding</keyword>
<dbReference type="GO" id="GO:0046872">
    <property type="term" value="F:metal ion binding"/>
    <property type="evidence" value="ECO:0007669"/>
    <property type="project" value="UniProtKB-KW"/>
</dbReference>
<dbReference type="SUPFAM" id="SSF55920">
    <property type="entry name" value="Creatinase/aminopeptidase"/>
    <property type="match status" value="1"/>
</dbReference>
<dbReference type="EMBL" id="SOBG01000004">
    <property type="protein sequence ID" value="TDT70546.1"/>
    <property type="molecule type" value="Genomic_DNA"/>
</dbReference>
<accession>A0AA46DYN0</accession>
<dbReference type="PANTHER" id="PTHR46112">
    <property type="entry name" value="AMINOPEPTIDASE"/>
    <property type="match status" value="1"/>
</dbReference>
<sequence length="354" mass="40115">MLNKILNEKNIDAILISDKYSLRYFTGFTGTTGIALAVKEKKFFFTDFRYVEQAKIEVEKNGYEIVVIERKASDKVVEYIKNAKVKKLGIEDNSMSLAIFNEYKNKLEEVDFEMLGNSLQLARMIKRDDEIETIKKAVEIADKAFAKVLPLIKEGVTEKYLATELEYEMKKLGAESISFETIVASNYRSAMPHGVASDKKIKKEGFIKFDFGAYYNGYVSDMTRTIYFGENISDKHKEIYNIVLEAQLKAIKAVKAGIKVSELDKIARDYITEKGYGNKFGHGLGHGIGVEIHEYPYVNSKSDIILKEGMVITIEPGIYIEGFGGVRIEDDVVVKKDHGEVLNKTSKELLIIKK</sequence>
<dbReference type="InterPro" id="IPR036005">
    <property type="entry name" value="Creatinase/aminopeptidase-like"/>
</dbReference>
<dbReference type="InterPro" id="IPR000994">
    <property type="entry name" value="Pept_M24"/>
</dbReference>
<reference evidence="5 6" key="1">
    <citation type="submission" date="2019-03" db="EMBL/GenBank/DDBJ databases">
        <title>Genomic Encyclopedia of Type Strains, Phase IV (KMG-IV): sequencing the most valuable type-strain genomes for metagenomic binning, comparative biology and taxonomic classification.</title>
        <authorList>
            <person name="Goeker M."/>
        </authorList>
    </citation>
    <scope>NUCLEOTIDE SEQUENCE [LARGE SCALE GENOMIC DNA]</scope>
    <source>
        <strain evidence="5 6">DSM 100055</strain>
    </source>
</reference>
<dbReference type="GO" id="GO:0004177">
    <property type="term" value="F:aminopeptidase activity"/>
    <property type="evidence" value="ECO:0007669"/>
    <property type="project" value="UniProtKB-KW"/>
</dbReference>